<dbReference type="Proteomes" id="UP000442990">
    <property type="component" value="Unassembled WGS sequence"/>
</dbReference>
<dbReference type="RefSeq" id="WP_151474697.1">
    <property type="nucleotide sequence ID" value="NZ_WBKG01000062.1"/>
</dbReference>
<feature type="transmembrane region" description="Helical" evidence="2">
    <location>
        <begin position="12"/>
        <end position="30"/>
    </location>
</feature>
<gene>
    <name evidence="3" type="ORF">F8144_42115</name>
</gene>
<proteinExistence type="predicted"/>
<organism evidence="3 4">
    <name type="scientific">Streptomyces triticiradicis</name>
    <dbReference type="NCBI Taxonomy" id="2651189"/>
    <lineage>
        <taxon>Bacteria</taxon>
        <taxon>Bacillati</taxon>
        <taxon>Actinomycetota</taxon>
        <taxon>Actinomycetes</taxon>
        <taxon>Kitasatosporales</taxon>
        <taxon>Streptomycetaceae</taxon>
        <taxon>Streptomyces</taxon>
    </lineage>
</organism>
<evidence type="ECO:0000313" key="4">
    <source>
        <dbReference type="Proteomes" id="UP000442990"/>
    </source>
</evidence>
<comment type="caution">
    <text evidence="3">The sequence shown here is derived from an EMBL/GenBank/DDBJ whole genome shotgun (WGS) entry which is preliminary data.</text>
</comment>
<reference evidence="3 4" key="1">
    <citation type="submission" date="2019-09" db="EMBL/GenBank/DDBJ databases">
        <title>Isolation and identification of active actinomycetes.</title>
        <authorList>
            <person name="Yu Z."/>
            <person name="Han C."/>
            <person name="Yu B."/>
        </authorList>
    </citation>
    <scope>NUCLEOTIDE SEQUENCE [LARGE SCALE GENOMIC DNA]</scope>
    <source>
        <strain evidence="3 4">NEAU-H2</strain>
    </source>
</reference>
<protein>
    <submittedName>
        <fullName evidence="3">ABC transporter permease</fullName>
    </submittedName>
</protein>
<feature type="transmembrane region" description="Helical" evidence="2">
    <location>
        <begin position="89"/>
        <end position="115"/>
    </location>
</feature>
<evidence type="ECO:0000256" key="2">
    <source>
        <dbReference type="SAM" id="Phobius"/>
    </source>
</evidence>
<feature type="transmembrane region" description="Helical" evidence="2">
    <location>
        <begin position="127"/>
        <end position="146"/>
    </location>
</feature>
<evidence type="ECO:0000256" key="1">
    <source>
        <dbReference type="SAM" id="MobiDB-lite"/>
    </source>
</evidence>
<keyword evidence="2" id="KW-1133">Transmembrane helix</keyword>
<feature type="transmembrane region" description="Helical" evidence="2">
    <location>
        <begin position="153"/>
        <end position="182"/>
    </location>
</feature>
<name>A0A7J5D2Q7_9ACTN</name>
<feature type="transmembrane region" description="Helical" evidence="2">
    <location>
        <begin position="227"/>
        <end position="246"/>
    </location>
</feature>
<keyword evidence="2" id="KW-0812">Transmembrane</keyword>
<sequence length="437" mass="47156">MKMYRIELRRSPLLWFFPVLVTIDLAAVFGRSRWWIGVWPEASAAAQIPALFFAPVAGAAAAWAVGRAFRRGVSEQRGAAARASWKVELAQFSATLTYSLGAYTVGALAAAVVTFPDGGAGFLWPSYLLLGAGTIVACTAVGHAVASVWHSPFAVPVICGLSCFLFISAIGAPDALGLFVLSGSPARIIDLGPLAARLAFAISLALLAVCGLPWLRRKTLWKPSRASRAVNFGAGVAVLLSAVFVVTSGPVQDIRTAPTHPLCTSDAPRVCVWPEHRKYLQRISAMVKRLDSVPQTWIKMPDSFYEQGLRGETQSSDNPSSTPQAASESPSLRGFEILEGNTWFVSPTLASSIMQLSIPDRCQEWDPDEVDKLAQASFEIMTWLEYRANGPNGRQGINGGPPGVDFKAVEKISRAGEKNQERWVADRLKAIRETPCA</sequence>
<feature type="transmembrane region" description="Helical" evidence="2">
    <location>
        <begin position="194"/>
        <end position="215"/>
    </location>
</feature>
<keyword evidence="4" id="KW-1185">Reference proteome</keyword>
<feature type="region of interest" description="Disordered" evidence="1">
    <location>
        <begin position="308"/>
        <end position="331"/>
    </location>
</feature>
<dbReference type="EMBL" id="WBKG01000062">
    <property type="protein sequence ID" value="KAB1977404.1"/>
    <property type="molecule type" value="Genomic_DNA"/>
</dbReference>
<keyword evidence="2" id="KW-0472">Membrane</keyword>
<evidence type="ECO:0000313" key="3">
    <source>
        <dbReference type="EMBL" id="KAB1977404.1"/>
    </source>
</evidence>
<feature type="compositionally biased region" description="Polar residues" evidence="1">
    <location>
        <begin position="312"/>
        <end position="330"/>
    </location>
</feature>
<dbReference type="AlphaFoldDB" id="A0A7J5D2Q7"/>
<accession>A0A7J5D2Q7</accession>
<feature type="transmembrane region" description="Helical" evidence="2">
    <location>
        <begin position="50"/>
        <end position="69"/>
    </location>
</feature>